<evidence type="ECO:0000313" key="9">
    <source>
        <dbReference type="RefSeq" id="XP_018320062.1"/>
    </source>
</evidence>
<evidence type="ECO:0000313" key="8">
    <source>
        <dbReference type="Proteomes" id="UP000192223"/>
    </source>
</evidence>
<proteinExistence type="inferred from homology"/>
<evidence type="ECO:0000256" key="3">
    <source>
        <dbReference type="ARBA" id="ARBA00022801"/>
    </source>
</evidence>
<comment type="similarity">
    <text evidence="1 6">Belongs to the glycosyl hydrolase 43 family.</text>
</comment>
<dbReference type="Gene3D" id="2.115.10.20">
    <property type="entry name" value="Glycosyl hydrolase domain, family 43"/>
    <property type="match status" value="1"/>
</dbReference>
<evidence type="ECO:0000256" key="6">
    <source>
        <dbReference type="RuleBase" id="RU361187"/>
    </source>
</evidence>
<dbReference type="Proteomes" id="UP000192223">
    <property type="component" value="Unplaced"/>
</dbReference>
<dbReference type="PANTHER" id="PTHR43817:SF1">
    <property type="entry name" value="HYDROLASE, FAMILY 43, PUTATIVE (AFU_ORTHOLOGUE AFUA_3G01660)-RELATED"/>
    <property type="match status" value="1"/>
</dbReference>
<dbReference type="GeneID" id="108733409"/>
<keyword evidence="3 6" id="KW-0378">Hydrolase</keyword>
<sequence length="326" mass="36542">MFKLIVASLLLVAVGCDAFTNPIALNAPDPWMVYYKGFYYLVATTWSNYFGIRKASTLAGLKNVENEVVYTFEGHSGWAPELHQVDGKWYLYYTSCGPDTNTDDLACHRNRVAESAGDDPMGPYTHKADLIDDGDPYELDPSLIKINGKYYLIASYIPDIQKMYIRELVNPYTLAPGVKHLLSEPTLDWEREGARVNEGPEPLYHGNRTFIVYSASYCATENYKLGLLEFVGTDPLDITHWKKYPNPVFQKDVSHHVYGPGHNGFFQSPDGTEEWIIYHANNSPDAGCTMERSSRAQKFTWGADGLPVFGVPEAEGVELQAPSGEQ</sequence>
<dbReference type="CDD" id="cd18820">
    <property type="entry name" value="GH43_LbAraf43-like"/>
    <property type="match status" value="1"/>
</dbReference>
<dbReference type="InterPro" id="IPR006710">
    <property type="entry name" value="Glyco_hydro_43"/>
</dbReference>
<evidence type="ECO:0000256" key="2">
    <source>
        <dbReference type="ARBA" id="ARBA00022729"/>
    </source>
</evidence>
<dbReference type="GO" id="GO:0005975">
    <property type="term" value="P:carbohydrate metabolic process"/>
    <property type="evidence" value="ECO:0007669"/>
    <property type="project" value="InterPro"/>
</dbReference>
<keyword evidence="4 6" id="KW-0326">Glycosidase</keyword>
<dbReference type="InParanoid" id="A0A1W4WHX7"/>
<dbReference type="SUPFAM" id="SSF75005">
    <property type="entry name" value="Arabinanase/levansucrase/invertase"/>
    <property type="match status" value="1"/>
</dbReference>
<dbReference type="RefSeq" id="XP_018320062.1">
    <property type="nucleotide sequence ID" value="XM_018464560.2"/>
</dbReference>
<evidence type="ECO:0000256" key="5">
    <source>
        <dbReference type="PIRSR" id="PIRSR606710-2"/>
    </source>
</evidence>
<organism evidence="8 9">
    <name type="scientific">Agrilus planipennis</name>
    <name type="common">Emerald ash borer</name>
    <name type="synonym">Agrilus marcopoli</name>
    <dbReference type="NCBI Taxonomy" id="224129"/>
    <lineage>
        <taxon>Eukaryota</taxon>
        <taxon>Metazoa</taxon>
        <taxon>Ecdysozoa</taxon>
        <taxon>Arthropoda</taxon>
        <taxon>Hexapoda</taxon>
        <taxon>Insecta</taxon>
        <taxon>Pterygota</taxon>
        <taxon>Neoptera</taxon>
        <taxon>Endopterygota</taxon>
        <taxon>Coleoptera</taxon>
        <taxon>Polyphaga</taxon>
        <taxon>Elateriformia</taxon>
        <taxon>Buprestoidea</taxon>
        <taxon>Buprestidae</taxon>
        <taxon>Agrilinae</taxon>
        <taxon>Agrilus</taxon>
    </lineage>
</organism>
<reference evidence="9" key="1">
    <citation type="submission" date="2025-08" db="UniProtKB">
        <authorList>
            <consortium name="RefSeq"/>
        </authorList>
    </citation>
    <scope>IDENTIFICATION</scope>
    <source>
        <tissue evidence="9">Entire body</tissue>
    </source>
</reference>
<name>A0A1W4WHX7_AGRPL</name>
<evidence type="ECO:0000256" key="4">
    <source>
        <dbReference type="ARBA" id="ARBA00023295"/>
    </source>
</evidence>
<dbReference type="AlphaFoldDB" id="A0A1W4WHX7"/>
<feature type="chain" id="PRO_5010734571" evidence="7">
    <location>
        <begin position="19"/>
        <end position="326"/>
    </location>
</feature>
<keyword evidence="8" id="KW-1185">Reference proteome</keyword>
<dbReference type="KEGG" id="apln:108733409"/>
<dbReference type="GO" id="GO:0004553">
    <property type="term" value="F:hydrolase activity, hydrolyzing O-glycosyl compounds"/>
    <property type="evidence" value="ECO:0007669"/>
    <property type="project" value="InterPro"/>
</dbReference>
<dbReference type="PROSITE" id="PS51257">
    <property type="entry name" value="PROKAR_LIPOPROTEIN"/>
    <property type="match status" value="1"/>
</dbReference>
<feature type="signal peptide" evidence="7">
    <location>
        <begin position="1"/>
        <end position="18"/>
    </location>
</feature>
<dbReference type="OrthoDB" id="272289at2759"/>
<dbReference type="PANTHER" id="PTHR43817">
    <property type="entry name" value="GLYCOSYL HYDROLASE"/>
    <property type="match status" value="1"/>
</dbReference>
<feature type="site" description="Important for catalytic activity, responsible for pKa modulation of the active site Glu and correct orientation of both the proton donor and substrate" evidence="5">
    <location>
        <position position="140"/>
    </location>
</feature>
<accession>A0A1W4WHX7</accession>
<dbReference type="InterPro" id="IPR023296">
    <property type="entry name" value="Glyco_hydro_beta-prop_sf"/>
</dbReference>
<evidence type="ECO:0000256" key="7">
    <source>
        <dbReference type="SAM" id="SignalP"/>
    </source>
</evidence>
<gene>
    <name evidence="9" type="primary">LOC108733409</name>
</gene>
<evidence type="ECO:0000256" key="1">
    <source>
        <dbReference type="ARBA" id="ARBA00009865"/>
    </source>
</evidence>
<keyword evidence="2 7" id="KW-0732">Signal</keyword>
<dbReference type="Pfam" id="PF04616">
    <property type="entry name" value="Glyco_hydro_43"/>
    <property type="match status" value="1"/>
</dbReference>
<dbReference type="STRING" id="224129.A0A1W4WHX7"/>
<protein>
    <submittedName>
        <fullName evidence="9">Uncharacterized protein LOC108733409</fullName>
    </submittedName>
</protein>